<sequence length="240" mass="26994">MDSAIRMGNSTCQHDQPVTIVGAPKTDDEICNMIAAGNILQIESRSGGMLCQHCRYGSGWIALYGHHMATKSDCAAVGSTSFKRFLETCDLIEFPLVGQRFTWFHGESTSRIDRAFASPICHLIVGLLLQCIPAGLSDHCHLLLECQEQDTGWKPFRFLDCWLYHSWFMATLTFLWEASYPQFPGQYKLLKKFKLSSSMEPVSNAILRRGIHINGLMKNPMLSHSSAETMIVLSEDLEEL</sequence>
<dbReference type="AlphaFoldDB" id="A0A835TIE0"/>
<dbReference type="Proteomes" id="UP000657918">
    <property type="component" value="Unassembled WGS sequence"/>
</dbReference>
<proteinExistence type="predicted"/>
<evidence type="ECO:0000313" key="2">
    <source>
        <dbReference type="Proteomes" id="UP000657918"/>
    </source>
</evidence>
<dbReference type="SUPFAM" id="SSF56219">
    <property type="entry name" value="DNase I-like"/>
    <property type="match status" value="1"/>
</dbReference>
<organism evidence="1 2">
    <name type="scientific">Salix dunnii</name>
    <dbReference type="NCBI Taxonomy" id="1413687"/>
    <lineage>
        <taxon>Eukaryota</taxon>
        <taxon>Viridiplantae</taxon>
        <taxon>Streptophyta</taxon>
        <taxon>Embryophyta</taxon>
        <taxon>Tracheophyta</taxon>
        <taxon>Spermatophyta</taxon>
        <taxon>Magnoliopsida</taxon>
        <taxon>eudicotyledons</taxon>
        <taxon>Gunneridae</taxon>
        <taxon>Pentapetalae</taxon>
        <taxon>rosids</taxon>
        <taxon>fabids</taxon>
        <taxon>Malpighiales</taxon>
        <taxon>Salicaceae</taxon>
        <taxon>Saliceae</taxon>
        <taxon>Salix</taxon>
    </lineage>
</organism>
<name>A0A835TIE0_9ROSI</name>
<gene>
    <name evidence="1" type="ORF">SADUNF_Sadunf02G0159900</name>
</gene>
<comment type="caution">
    <text evidence="1">The sequence shown here is derived from an EMBL/GenBank/DDBJ whole genome shotgun (WGS) entry which is preliminary data.</text>
</comment>
<evidence type="ECO:0000313" key="1">
    <source>
        <dbReference type="EMBL" id="KAF9688079.1"/>
    </source>
</evidence>
<protein>
    <submittedName>
        <fullName evidence="1">Uncharacterized protein</fullName>
    </submittedName>
</protein>
<keyword evidence="2" id="KW-1185">Reference proteome</keyword>
<dbReference type="OrthoDB" id="1435636at2759"/>
<accession>A0A835TIE0</accession>
<dbReference type="InterPro" id="IPR036691">
    <property type="entry name" value="Endo/exonu/phosph_ase_sf"/>
</dbReference>
<dbReference type="PANTHER" id="PTHR33710:SF64">
    <property type="entry name" value="ENDONUCLEASE_EXONUCLEASE_PHOSPHATASE DOMAIN-CONTAINING PROTEIN"/>
    <property type="match status" value="1"/>
</dbReference>
<dbReference type="PANTHER" id="PTHR33710">
    <property type="entry name" value="BNAC02G09200D PROTEIN"/>
    <property type="match status" value="1"/>
</dbReference>
<dbReference type="EMBL" id="JADGMS010000002">
    <property type="protein sequence ID" value="KAF9688079.1"/>
    <property type="molecule type" value="Genomic_DNA"/>
</dbReference>
<reference evidence="1 2" key="1">
    <citation type="submission" date="2020-10" db="EMBL/GenBank/DDBJ databases">
        <title>Plant Genome Project.</title>
        <authorList>
            <person name="Zhang R.-G."/>
        </authorList>
    </citation>
    <scope>NUCLEOTIDE SEQUENCE [LARGE SCALE GENOMIC DNA]</scope>
    <source>
        <strain evidence="1">FAFU-HL-1</strain>
        <tissue evidence="1">Leaf</tissue>
    </source>
</reference>